<evidence type="ECO:0000256" key="6">
    <source>
        <dbReference type="ARBA" id="ARBA00022777"/>
    </source>
</evidence>
<dbReference type="Gene3D" id="3.40.50.300">
    <property type="entry name" value="P-loop containing nucleotide triphosphate hydrolases"/>
    <property type="match status" value="1"/>
</dbReference>
<keyword evidence="7" id="KW-0067">ATP-binding</keyword>
<name>A0A061B3Y4_CYBFA</name>
<dbReference type="InterPro" id="IPR045116">
    <property type="entry name" value="Clp1/Grc3"/>
</dbReference>
<accession>A0A061B3Y4</accession>
<feature type="domain" description="Clp1 P-loop" evidence="9">
    <location>
        <begin position="243"/>
        <end position="426"/>
    </location>
</feature>
<evidence type="ECO:0000256" key="8">
    <source>
        <dbReference type="SAM" id="MobiDB-lite"/>
    </source>
</evidence>
<dbReference type="OrthoDB" id="4054781at2759"/>
<keyword evidence="4" id="KW-0808">Transferase</keyword>
<dbReference type="EMBL" id="LK052894">
    <property type="protein sequence ID" value="CDR42384.1"/>
    <property type="molecule type" value="Genomic_DNA"/>
</dbReference>
<dbReference type="SUPFAM" id="SSF52540">
    <property type="entry name" value="P-loop containing nucleoside triphosphate hydrolases"/>
    <property type="match status" value="1"/>
</dbReference>
<evidence type="ECO:0000256" key="1">
    <source>
        <dbReference type="ARBA" id="ARBA00011003"/>
    </source>
</evidence>
<dbReference type="GO" id="GO:0005634">
    <property type="term" value="C:nucleus"/>
    <property type="evidence" value="ECO:0007669"/>
    <property type="project" value="TreeGrafter"/>
</dbReference>
<evidence type="ECO:0000259" key="9">
    <source>
        <dbReference type="Pfam" id="PF16575"/>
    </source>
</evidence>
<feature type="region of interest" description="Disordered" evidence="8">
    <location>
        <begin position="1"/>
        <end position="26"/>
    </location>
</feature>
<reference evidence="10" key="1">
    <citation type="journal article" date="2014" name="Genome Announc.">
        <title>Genome sequence of the yeast Cyberlindnera fabianii (Hansenula fabianii).</title>
        <authorList>
            <person name="Freel K.C."/>
            <person name="Sarilar V."/>
            <person name="Neuveglise C."/>
            <person name="Devillers H."/>
            <person name="Friedrich A."/>
            <person name="Schacherer J."/>
        </authorList>
    </citation>
    <scope>NUCLEOTIDE SEQUENCE</scope>
    <source>
        <strain evidence="10">YJS4271</strain>
    </source>
</reference>
<protein>
    <recommendedName>
        <fullName evidence="3">Polynucleotide 5'-hydroxyl-kinase GRC3</fullName>
    </recommendedName>
    <alternativeName>
        <fullName evidence="2">Polynucleotide 5'-hydroxyl-kinase grc3</fullName>
    </alternativeName>
</protein>
<gene>
    <name evidence="10" type="ORF">CYFA0S_09e02454g</name>
</gene>
<dbReference type="PANTHER" id="PTHR12755">
    <property type="entry name" value="CLEAVAGE/POLYADENYLATION FACTOR IA SUBUNIT CLP1P"/>
    <property type="match status" value="1"/>
</dbReference>
<keyword evidence="6" id="KW-0418">Kinase</keyword>
<evidence type="ECO:0000313" key="10">
    <source>
        <dbReference type="EMBL" id="CDR42384.1"/>
    </source>
</evidence>
<evidence type="ECO:0000256" key="7">
    <source>
        <dbReference type="ARBA" id="ARBA00022840"/>
    </source>
</evidence>
<evidence type="ECO:0000256" key="3">
    <source>
        <dbReference type="ARBA" id="ARBA00019824"/>
    </source>
</evidence>
<dbReference type="InterPro" id="IPR032319">
    <property type="entry name" value="CLP1_P"/>
</dbReference>
<dbReference type="VEuPathDB" id="FungiDB:BON22_2662"/>
<evidence type="ECO:0000256" key="5">
    <source>
        <dbReference type="ARBA" id="ARBA00022741"/>
    </source>
</evidence>
<dbReference type="GO" id="GO:0051731">
    <property type="term" value="F:polynucleotide 5'-hydroxyl-kinase activity"/>
    <property type="evidence" value="ECO:0007669"/>
    <property type="project" value="InterPro"/>
</dbReference>
<comment type="similarity">
    <text evidence="1">Belongs to the Clp1 family. NOL9/GRC3 subfamily.</text>
</comment>
<dbReference type="AlphaFoldDB" id="A0A061B3Y4"/>
<keyword evidence="5" id="KW-0547">Nucleotide-binding</keyword>
<proteinExistence type="inferred from homology"/>
<dbReference type="GO" id="GO:0005524">
    <property type="term" value="F:ATP binding"/>
    <property type="evidence" value="ECO:0007669"/>
    <property type="project" value="UniProtKB-KW"/>
</dbReference>
<dbReference type="PhylomeDB" id="A0A061B3Y4"/>
<dbReference type="PANTHER" id="PTHR12755:SF3">
    <property type="entry name" value="POLYNUCLEOTIDE 5'-HYDROXYL-KINASE NOL9"/>
    <property type="match status" value="1"/>
</dbReference>
<evidence type="ECO:0000256" key="4">
    <source>
        <dbReference type="ARBA" id="ARBA00022679"/>
    </source>
</evidence>
<dbReference type="GO" id="GO:0000448">
    <property type="term" value="P:cleavage in ITS2 between 5.8S rRNA and LSU-rRNA of tricistronic rRNA transcript (SSU-rRNA, 5.8S rRNA, LSU-rRNA)"/>
    <property type="evidence" value="ECO:0007669"/>
    <property type="project" value="TreeGrafter"/>
</dbReference>
<evidence type="ECO:0000256" key="2">
    <source>
        <dbReference type="ARBA" id="ARBA00018706"/>
    </source>
</evidence>
<dbReference type="Pfam" id="PF16575">
    <property type="entry name" value="CLP1_P"/>
    <property type="match status" value="1"/>
</dbReference>
<dbReference type="SMR" id="A0A061B3Y4"/>
<sequence length="603" mass="67368">MPNYQANTSDEESDSELGSTVPPTPLVSMDITAEQSTIVIPTLLPKEQSRYVHSNFTPNDDNVIYGDNYVIFGLKTNQNVLIRGQFTLEIQRGAIEINGVVYHSSSEPLKFINPISNALPLIQATQVTDSSLLRNVSSVETKHLFTSAYKSVIRVSNLHTGLEGIGRLAPQLKHLFWNFNNLSSDDIKNLNEHEEAFTGYTFFPTLKPDNTVSILKYRQWENTLYDFTSLYKNNNLLKIVVIGGKNSGKSTFLRLLHERILSTTADLPLHILDLDPGQCEYSRPDCISLSSHTSVHHGNHLSLTSPSNSKTHYIGFSSPKDQPNRYDTLVNDLIATYEADGAIKHESLLVNTPGWIKGYGLSLTKKLIERLKPTHVVYLNNGTPDLEDLKIPPGTEIVPADGVYNSSVSKFSAAQLRLCKLLGYFHKKHDFAFDFEPLLFGAPLQVSYGEDCIRGVVVLGEDGLDAGKSKEIIEAGIVAVCSVAKTVLDGWELKGNGLQLIDSKWLNPVTDIKTHGLGLVHSVDTQKKLVNIYIPEFEDLSKQDTHEYILVRGRTEVPIAELASNEVVKKFGRTNLPYVSFEKLSEYDKNWKVRKNVQRRGQQ</sequence>
<organism evidence="10">
    <name type="scientific">Cyberlindnera fabianii</name>
    <name type="common">Yeast</name>
    <name type="synonym">Hansenula fabianii</name>
    <dbReference type="NCBI Taxonomy" id="36022"/>
    <lineage>
        <taxon>Eukaryota</taxon>
        <taxon>Fungi</taxon>
        <taxon>Dikarya</taxon>
        <taxon>Ascomycota</taxon>
        <taxon>Saccharomycotina</taxon>
        <taxon>Saccharomycetes</taxon>
        <taxon>Phaffomycetales</taxon>
        <taxon>Phaffomycetaceae</taxon>
        <taxon>Cyberlindnera</taxon>
    </lineage>
</organism>
<dbReference type="InterPro" id="IPR027417">
    <property type="entry name" value="P-loop_NTPase"/>
</dbReference>